<dbReference type="PANTHER" id="PTHR33734">
    <property type="entry name" value="LYSM DOMAIN-CONTAINING GPI-ANCHORED PROTEIN 2"/>
    <property type="match status" value="1"/>
</dbReference>
<dbReference type="KEGG" id="ppec:H9W90_01365"/>
<dbReference type="PROSITE" id="PS51782">
    <property type="entry name" value="LYSM"/>
    <property type="match status" value="2"/>
</dbReference>
<organism evidence="2 3">
    <name type="scientific">Polaribacter pectinis</name>
    <dbReference type="NCBI Taxonomy" id="2738844"/>
    <lineage>
        <taxon>Bacteria</taxon>
        <taxon>Pseudomonadati</taxon>
        <taxon>Bacteroidota</taxon>
        <taxon>Flavobacteriia</taxon>
        <taxon>Flavobacteriales</taxon>
        <taxon>Flavobacteriaceae</taxon>
    </lineage>
</organism>
<dbReference type="SMART" id="SM00257">
    <property type="entry name" value="LysM"/>
    <property type="match status" value="2"/>
</dbReference>
<dbReference type="PROSITE" id="PS51257">
    <property type="entry name" value="PROKAR_LIPOPROTEIN"/>
    <property type="match status" value="1"/>
</dbReference>
<dbReference type="SUPFAM" id="SSF54106">
    <property type="entry name" value="LysM domain"/>
    <property type="match status" value="2"/>
</dbReference>
<evidence type="ECO:0000313" key="2">
    <source>
        <dbReference type="EMBL" id="QNM85796.1"/>
    </source>
</evidence>
<dbReference type="GO" id="GO:0008932">
    <property type="term" value="F:lytic endotransglycosylase activity"/>
    <property type="evidence" value="ECO:0007669"/>
    <property type="project" value="TreeGrafter"/>
</dbReference>
<dbReference type="AlphaFoldDB" id="A0A7G9LAZ7"/>
<name>A0A7G9LAZ7_9FLAO</name>
<dbReference type="EMBL" id="CP060695">
    <property type="protein sequence ID" value="QNM85796.1"/>
    <property type="molecule type" value="Genomic_DNA"/>
</dbReference>
<keyword evidence="3" id="KW-1185">Reference proteome</keyword>
<protein>
    <submittedName>
        <fullName evidence="2">LysM peptidoglycan-binding domain-containing protein</fullName>
    </submittedName>
</protein>
<proteinExistence type="predicted"/>
<sequence>MGIKYMKHLKFFVFLCILTFTVSCGQQKKYVEYKVKEGETMRSIAKNLDIKTKDLLRLNPDVSRKPDANTVIVVPNKKMTKTSKKVKETETITITEETTEEKTINEVKETKDNLLEELKKNFVVYEVKKGDTFYSLTRFYNVTQENLTSLNPELSEGLKTGQIIKIKAIEDGEDVENSIYEDFIEDDISLKVALLLPFKTSEFDSISHKNIFSKSTLANIVTDFYLGAEVAVDSIRKQGVNVVLNVFDTEKNSTKIREILAENDLDKNDVIIGPLYSEEAEIVAGKVKKPVVFPVYSKQQSKFSSSKLIKTAPEKEIFRDELVAYIKDNFNTGNLIVVGDGNSSSNIASNGIIQSLEAHDSISKVHLLKPKNGYIDKERFLKILKPNEKNWVILTTNDNVMVADAINSLISLPDSTSVKVFTYDKGKSFDRIDNLKLAKIGFTYVSDEYIDEASHTTQLFNKQYFNKNKALPSYYATKGFDITYDILIRLASGENLKATFKEGASFRVESKFDYTSKLFGVSENKGLFIVQYNDDLSLTRLK</sequence>
<dbReference type="InterPro" id="IPR018392">
    <property type="entry name" value="LysM"/>
</dbReference>
<reference evidence="2 3" key="1">
    <citation type="submission" date="2020-08" db="EMBL/GenBank/DDBJ databases">
        <title>Polaribacter sp. L12M9 isolated from gut of the Korean scallop.</title>
        <authorList>
            <person name="Jeong Y.S."/>
        </authorList>
    </citation>
    <scope>NUCLEOTIDE SEQUENCE [LARGE SCALE GENOMIC DNA]</scope>
    <source>
        <strain evidence="2 3">L12M9</strain>
    </source>
</reference>
<dbReference type="Proteomes" id="UP000515808">
    <property type="component" value="Chromosome"/>
</dbReference>
<accession>A0A7G9LAZ7</accession>
<dbReference type="InterPro" id="IPR036779">
    <property type="entry name" value="LysM_dom_sf"/>
</dbReference>
<dbReference type="SUPFAM" id="SSF53822">
    <property type="entry name" value="Periplasmic binding protein-like I"/>
    <property type="match status" value="1"/>
</dbReference>
<evidence type="ECO:0000313" key="3">
    <source>
        <dbReference type="Proteomes" id="UP000515808"/>
    </source>
</evidence>
<feature type="domain" description="LysM" evidence="1">
    <location>
        <begin position="31"/>
        <end position="74"/>
    </location>
</feature>
<dbReference type="InterPro" id="IPR028082">
    <property type="entry name" value="Peripla_BP_I"/>
</dbReference>
<dbReference type="Gene3D" id="3.40.50.2300">
    <property type="match status" value="2"/>
</dbReference>
<dbReference type="Gene3D" id="3.10.350.10">
    <property type="entry name" value="LysM domain"/>
    <property type="match status" value="2"/>
</dbReference>
<gene>
    <name evidence="2" type="ORF">H9W90_01365</name>
</gene>
<dbReference type="PANTHER" id="PTHR33734:SF22">
    <property type="entry name" value="MEMBRANE-BOUND LYTIC MUREIN TRANSGLYCOSYLASE D"/>
    <property type="match status" value="1"/>
</dbReference>
<evidence type="ECO:0000259" key="1">
    <source>
        <dbReference type="PROSITE" id="PS51782"/>
    </source>
</evidence>
<feature type="domain" description="LysM" evidence="1">
    <location>
        <begin position="123"/>
        <end position="166"/>
    </location>
</feature>
<dbReference type="Pfam" id="PF01476">
    <property type="entry name" value="LysM"/>
    <property type="match status" value="2"/>
</dbReference>
<dbReference type="CDD" id="cd00118">
    <property type="entry name" value="LysM"/>
    <property type="match status" value="2"/>
</dbReference>